<evidence type="ECO:0000256" key="2">
    <source>
        <dbReference type="ARBA" id="ARBA00004167"/>
    </source>
</evidence>
<evidence type="ECO:0000256" key="9">
    <source>
        <dbReference type="ARBA" id="ARBA00023004"/>
    </source>
</evidence>
<dbReference type="FunFam" id="1.10.630.10:FF:000019">
    <property type="entry name" value="Cytochrome P450 family protein"/>
    <property type="match status" value="1"/>
</dbReference>
<evidence type="ECO:0000256" key="5">
    <source>
        <dbReference type="ARBA" id="ARBA00022692"/>
    </source>
</evidence>
<dbReference type="InterPro" id="IPR002401">
    <property type="entry name" value="Cyt_P450_E_grp-I"/>
</dbReference>
<evidence type="ECO:0000256" key="7">
    <source>
        <dbReference type="ARBA" id="ARBA00022989"/>
    </source>
</evidence>
<feature type="chain" id="PRO_5001657904" evidence="14">
    <location>
        <begin position="25"/>
        <end position="625"/>
    </location>
</feature>
<organism evidence="15 16">
    <name type="scientific">Coffea canephora</name>
    <name type="common">Robusta coffee</name>
    <dbReference type="NCBI Taxonomy" id="49390"/>
    <lineage>
        <taxon>Eukaryota</taxon>
        <taxon>Viridiplantae</taxon>
        <taxon>Streptophyta</taxon>
        <taxon>Embryophyta</taxon>
        <taxon>Tracheophyta</taxon>
        <taxon>Spermatophyta</taxon>
        <taxon>Magnoliopsida</taxon>
        <taxon>eudicotyledons</taxon>
        <taxon>Gunneridae</taxon>
        <taxon>Pentapetalae</taxon>
        <taxon>asterids</taxon>
        <taxon>lamiids</taxon>
        <taxon>Gentianales</taxon>
        <taxon>Rubiaceae</taxon>
        <taxon>Ixoroideae</taxon>
        <taxon>Gardenieae complex</taxon>
        <taxon>Bertiereae - Coffeeae clade</taxon>
        <taxon>Coffeeae</taxon>
        <taxon>Coffea</taxon>
    </lineage>
</organism>
<dbReference type="GO" id="GO:0005506">
    <property type="term" value="F:iron ion binding"/>
    <property type="evidence" value="ECO:0007669"/>
    <property type="project" value="InterPro"/>
</dbReference>
<dbReference type="PANTHER" id="PTHR47944">
    <property type="entry name" value="CYTOCHROME P450 98A9"/>
    <property type="match status" value="1"/>
</dbReference>
<dbReference type="Gene3D" id="1.10.630.10">
    <property type="entry name" value="Cytochrome P450"/>
    <property type="match status" value="2"/>
</dbReference>
<keyword evidence="11" id="KW-0472">Membrane</keyword>
<evidence type="ECO:0000256" key="12">
    <source>
        <dbReference type="PIRSR" id="PIRSR602401-1"/>
    </source>
</evidence>
<dbReference type="InterPro" id="IPR001128">
    <property type="entry name" value="Cyt_P450"/>
</dbReference>
<comment type="cofactor">
    <cofactor evidence="1 12">
        <name>heme</name>
        <dbReference type="ChEBI" id="CHEBI:30413"/>
    </cofactor>
</comment>
<dbReference type="OMA" id="IRRDETM"/>
<dbReference type="GO" id="GO:0016020">
    <property type="term" value="C:membrane"/>
    <property type="evidence" value="ECO:0007669"/>
    <property type="project" value="UniProtKB-SubCell"/>
</dbReference>
<keyword evidence="7" id="KW-1133">Transmembrane helix</keyword>
<evidence type="ECO:0000256" key="3">
    <source>
        <dbReference type="ARBA" id="ARBA00010617"/>
    </source>
</evidence>
<dbReference type="STRING" id="49390.A0A068UR60"/>
<dbReference type="GO" id="GO:0004497">
    <property type="term" value="F:monooxygenase activity"/>
    <property type="evidence" value="ECO:0007669"/>
    <property type="project" value="UniProtKB-KW"/>
</dbReference>
<comment type="subcellular location">
    <subcellularLocation>
        <location evidence="2">Membrane</location>
        <topology evidence="2">Single-pass membrane protein</topology>
    </subcellularLocation>
</comment>
<evidence type="ECO:0000256" key="11">
    <source>
        <dbReference type="ARBA" id="ARBA00023136"/>
    </source>
</evidence>
<feature type="binding site" description="axial binding residue" evidence="12">
    <location>
        <position position="454"/>
    </location>
    <ligand>
        <name>heme</name>
        <dbReference type="ChEBI" id="CHEBI:30413"/>
    </ligand>
    <ligandPart>
        <name>Fe</name>
        <dbReference type="ChEBI" id="CHEBI:18248"/>
    </ligandPart>
</feature>
<keyword evidence="16" id="KW-1185">Reference proteome</keyword>
<evidence type="ECO:0000256" key="13">
    <source>
        <dbReference type="RuleBase" id="RU000461"/>
    </source>
</evidence>
<dbReference type="InterPro" id="IPR036396">
    <property type="entry name" value="Cyt_P450_sf"/>
</dbReference>
<evidence type="ECO:0000313" key="16">
    <source>
        <dbReference type="Proteomes" id="UP000295252"/>
    </source>
</evidence>
<gene>
    <name evidence="15" type="ORF">GSCOC_T00030707001</name>
</gene>
<dbReference type="EMBL" id="HG739127">
    <property type="protein sequence ID" value="CDP10098.1"/>
    <property type="molecule type" value="Genomic_DNA"/>
</dbReference>
<dbReference type="AlphaFoldDB" id="A0A068UR60"/>
<name>A0A068UR60_COFCA</name>
<feature type="signal peptide" evidence="14">
    <location>
        <begin position="1"/>
        <end position="24"/>
    </location>
</feature>
<dbReference type="GO" id="GO:0020037">
    <property type="term" value="F:heme binding"/>
    <property type="evidence" value="ECO:0007669"/>
    <property type="project" value="InterPro"/>
</dbReference>
<sequence>MFLFNPLLLMFLLFLAVSLFLSHAIKGRMKSKTPIQHPPSPPALPLIGHFHLLGPETAKSFQTLASRYGPILRLRLVSKTSVIVSSAMIAKEILKDNEMNFISRPVVGYSWFNIYDGSTFVFAEYGTYWRFMKKLCMTELLSLAQVSRFTDIRRDETMKLLETLVKCSYEGKSCDLGKEFLRLTNNYTCRIVMSTRCSASEDESKKVWEFIKEIEELLAKLTFGEILGPLLGKLDLFGYGRKLKTLLSSFDTLVEKIMIKHEEDMRFCRKKERRDLMDLLLDVYRDENAEVKLTRKNIKALILELFTAGTETSAKALEWTIAELINHPQEFKKLKEEIHRVVGSQRLVEESDIPNLPYLRAVIRESLRLHPPSAVLLRRCVQDCKISGYDILANEGVLFNLIDIMRDPSSWENPLDFQPERFMEKSGGHYDPYQMDIRGQNFKMLAFGTGRRGCPGASLALAAVHGVIAALAQCFDFEVEGGKEIDMEEKAGLANAMAHPLLCYPITHFNPLAVHSFHPSQPLTIPKLSEGCTVKGYHIPSKTRLIFKFWGIPRDPKYWENPVEFQPERFLTENGSLKGQLDVRGQHLSSLAIWPGISLAQQIVQTSLAALVQLCFEWKIDRKRK</sequence>
<dbReference type="Gramene" id="CDP10098">
    <property type="protein sequence ID" value="CDP10098"/>
    <property type="gene ID" value="GSCOC_T00030707001"/>
</dbReference>
<keyword evidence="14" id="KW-0732">Signal</keyword>
<dbReference type="OrthoDB" id="1103324at2759"/>
<keyword evidence="4 12" id="KW-0349">Heme</keyword>
<evidence type="ECO:0000256" key="6">
    <source>
        <dbReference type="ARBA" id="ARBA00022723"/>
    </source>
</evidence>
<keyword evidence="8 13" id="KW-0560">Oxidoreductase</keyword>
<dbReference type="SUPFAM" id="SSF48264">
    <property type="entry name" value="Cytochrome P450"/>
    <property type="match status" value="2"/>
</dbReference>
<accession>A0A068UR60</accession>
<evidence type="ECO:0000256" key="8">
    <source>
        <dbReference type="ARBA" id="ARBA00023002"/>
    </source>
</evidence>
<dbReference type="PRINTS" id="PR00463">
    <property type="entry name" value="EP450I"/>
</dbReference>
<evidence type="ECO:0000313" key="15">
    <source>
        <dbReference type="EMBL" id="CDP10098.1"/>
    </source>
</evidence>
<dbReference type="PANTHER" id="PTHR47944:SF17">
    <property type="entry name" value="3,9-DIHYDROXYPTEROCARPAN 6A-MONOOXYGENASE"/>
    <property type="match status" value="1"/>
</dbReference>
<dbReference type="InParanoid" id="A0A068UR60"/>
<evidence type="ECO:0000256" key="1">
    <source>
        <dbReference type="ARBA" id="ARBA00001971"/>
    </source>
</evidence>
<keyword evidence="6 12" id="KW-0479">Metal-binding</keyword>
<protein>
    <submittedName>
        <fullName evidence="15">Uncharacterized protein</fullName>
    </submittedName>
</protein>
<keyword evidence="9 12" id="KW-0408">Iron</keyword>
<dbReference type="Proteomes" id="UP000295252">
    <property type="component" value="Chromosome VIII"/>
</dbReference>
<dbReference type="PROSITE" id="PS00086">
    <property type="entry name" value="CYTOCHROME_P450"/>
    <property type="match status" value="1"/>
</dbReference>
<dbReference type="InterPro" id="IPR017972">
    <property type="entry name" value="Cyt_P450_CS"/>
</dbReference>
<reference evidence="16" key="1">
    <citation type="journal article" date="2014" name="Science">
        <title>The coffee genome provides insight into the convergent evolution of caffeine biosynthesis.</title>
        <authorList>
            <person name="Denoeud F."/>
            <person name="Carretero-Paulet L."/>
            <person name="Dereeper A."/>
            <person name="Droc G."/>
            <person name="Guyot R."/>
            <person name="Pietrella M."/>
            <person name="Zheng C."/>
            <person name="Alberti A."/>
            <person name="Anthony F."/>
            <person name="Aprea G."/>
            <person name="Aury J.M."/>
            <person name="Bento P."/>
            <person name="Bernard M."/>
            <person name="Bocs S."/>
            <person name="Campa C."/>
            <person name="Cenci A."/>
            <person name="Combes M.C."/>
            <person name="Crouzillat D."/>
            <person name="Da Silva C."/>
            <person name="Daddiego L."/>
            <person name="De Bellis F."/>
            <person name="Dussert S."/>
            <person name="Garsmeur O."/>
            <person name="Gayraud T."/>
            <person name="Guignon V."/>
            <person name="Jahn K."/>
            <person name="Jamilloux V."/>
            <person name="Joet T."/>
            <person name="Labadie K."/>
            <person name="Lan T."/>
            <person name="Leclercq J."/>
            <person name="Lepelley M."/>
            <person name="Leroy T."/>
            <person name="Li L.T."/>
            <person name="Librado P."/>
            <person name="Lopez L."/>
            <person name="Munoz A."/>
            <person name="Noel B."/>
            <person name="Pallavicini A."/>
            <person name="Perrotta G."/>
            <person name="Poncet V."/>
            <person name="Pot D."/>
            <person name="Priyono X."/>
            <person name="Rigoreau M."/>
            <person name="Rouard M."/>
            <person name="Rozas J."/>
            <person name="Tranchant-Dubreuil C."/>
            <person name="VanBuren R."/>
            <person name="Zhang Q."/>
            <person name="Andrade A.C."/>
            <person name="Argout X."/>
            <person name="Bertrand B."/>
            <person name="de Kochko A."/>
            <person name="Graziosi G."/>
            <person name="Henry R.J."/>
            <person name="Jayarama X."/>
            <person name="Ming R."/>
            <person name="Nagai C."/>
            <person name="Rounsley S."/>
            <person name="Sankoff D."/>
            <person name="Giuliano G."/>
            <person name="Albert V.A."/>
            <person name="Wincker P."/>
            <person name="Lashermes P."/>
        </authorList>
    </citation>
    <scope>NUCLEOTIDE SEQUENCE [LARGE SCALE GENOMIC DNA]</scope>
    <source>
        <strain evidence="16">cv. DH200-94</strain>
    </source>
</reference>
<dbReference type="PhylomeDB" id="A0A068UR60"/>
<comment type="similarity">
    <text evidence="3 13">Belongs to the cytochrome P450 family.</text>
</comment>
<dbReference type="GO" id="GO:0016705">
    <property type="term" value="F:oxidoreductase activity, acting on paired donors, with incorporation or reduction of molecular oxygen"/>
    <property type="evidence" value="ECO:0007669"/>
    <property type="project" value="InterPro"/>
</dbReference>
<evidence type="ECO:0000256" key="4">
    <source>
        <dbReference type="ARBA" id="ARBA00022617"/>
    </source>
</evidence>
<keyword evidence="5" id="KW-0812">Transmembrane</keyword>
<dbReference type="FunCoup" id="A0A068UR60">
    <property type="interactions" value="136"/>
</dbReference>
<evidence type="ECO:0000256" key="10">
    <source>
        <dbReference type="ARBA" id="ARBA00023033"/>
    </source>
</evidence>
<evidence type="ECO:0000256" key="14">
    <source>
        <dbReference type="SAM" id="SignalP"/>
    </source>
</evidence>
<keyword evidence="10 13" id="KW-0503">Monooxygenase</keyword>
<dbReference type="Pfam" id="PF00067">
    <property type="entry name" value="p450"/>
    <property type="match status" value="2"/>
</dbReference>
<proteinExistence type="inferred from homology"/>
<dbReference type="PRINTS" id="PR00385">
    <property type="entry name" value="P450"/>
</dbReference>